<reference evidence="1" key="1">
    <citation type="submission" date="2018-11" db="EMBL/GenBank/DDBJ databases">
        <authorList>
            <person name="Grassa J C."/>
        </authorList>
    </citation>
    <scope>NUCLEOTIDE SEQUENCE [LARGE SCALE GENOMIC DNA]</scope>
</reference>
<proteinExistence type="predicted"/>
<dbReference type="Proteomes" id="UP000596661">
    <property type="component" value="Chromosome 7"/>
</dbReference>
<reference evidence="1" key="2">
    <citation type="submission" date="2021-03" db="UniProtKB">
        <authorList>
            <consortium name="EnsemblPlants"/>
        </authorList>
    </citation>
    <scope>IDENTIFICATION</scope>
</reference>
<dbReference type="Gramene" id="novel_model_6026_5bd9a17a">
    <property type="protein sequence ID" value="cds.novel_model_6026_5bd9a17a"/>
    <property type="gene ID" value="novel_gene_3092_5bd9a17a"/>
</dbReference>
<organism evidence="1 2">
    <name type="scientific">Cannabis sativa</name>
    <name type="common">Hemp</name>
    <name type="synonym">Marijuana</name>
    <dbReference type="NCBI Taxonomy" id="3483"/>
    <lineage>
        <taxon>Eukaryota</taxon>
        <taxon>Viridiplantae</taxon>
        <taxon>Streptophyta</taxon>
        <taxon>Embryophyta</taxon>
        <taxon>Tracheophyta</taxon>
        <taxon>Spermatophyta</taxon>
        <taxon>Magnoliopsida</taxon>
        <taxon>eudicotyledons</taxon>
        <taxon>Gunneridae</taxon>
        <taxon>Pentapetalae</taxon>
        <taxon>rosids</taxon>
        <taxon>fabids</taxon>
        <taxon>Rosales</taxon>
        <taxon>Cannabaceae</taxon>
        <taxon>Cannabis</taxon>
    </lineage>
</organism>
<sequence>MEKIVNIKRTTRIVRSTVVPPAEYYYTAPREDYPLEMTMWKQNGKQYQENAFVDDDHDHDQFHQNPISSYTTTTHYHQSPCVAYNTRPYYGETRKIAPNYKLPHHDNYLVHHHHDDQEDQNYQPNMPMNSPHQQQVVKKPSGVMDCKEAAKRFGGVVFTQYGRNNKFSHI</sequence>
<dbReference type="AlphaFoldDB" id="A0A803R7J5"/>
<name>A0A803R7J5_CANSA</name>
<protein>
    <submittedName>
        <fullName evidence="1">Uncharacterized protein</fullName>
    </submittedName>
</protein>
<evidence type="ECO:0000313" key="2">
    <source>
        <dbReference type="Proteomes" id="UP000596661"/>
    </source>
</evidence>
<accession>A0A803R7J5</accession>
<keyword evidence="2" id="KW-1185">Reference proteome</keyword>
<dbReference type="EnsemblPlants" id="novel_model_6026_5bd9a17a">
    <property type="protein sequence ID" value="cds.novel_model_6026_5bd9a17a"/>
    <property type="gene ID" value="novel_gene_3092_5bd9a17a"/>
</dbReference>
<dbReference type="EMBL" id="UZAU01000632">
    <property type="status" value="NOT_ANNOTATED_CDS"/>
    <property type="molecule type" value="Genomic_DNA"/>
</dbReference>
<evidence type="ECO:0000313" key="1">
    <source>
        <dbReference type="EnsemblPlants" id="cds.novel_model_6026_5bd9a17a"/>
    </source>
</evidence>